<protein>
    <submittedName>
        <fullName evidence="5">LacI family transcriptional regulator</fullName>
    </submittedName>
</protein>
<dbReference type="OrthoDB" id="9803256at2"/>
<dbReference type="GO" id="GO:0003700">
    <property type="term" value="F:DNA-binding transcription factor activity"/>
    <property type="evidence" value="ECO:0007669"/>
    <property type="project" value="TreeGrafter"/>
</dbReference>
<dbReference type="Gene3D" id="3.40.50.2300">
    <property type="match status" value="2"/>
</dbReference>
<gene>
    <name evidence="5" type="ORF">DSM00_2960</name>
</gene>
<keyword evidence="3" id="KW-0804">Transcription</keyword>
<dbReference type="SUPFAM" id="SSF53822">
    <property type="entry name" value="Periplasmic binding protein-like I"/>
    <property type="match status" value="1"/>
</dbReference>
<evidence type="ECO:0000256" key="3">
    <source>
        <dbReference type="ARBA" id="ARBA00023163"/>
    </source>
</evidence>
<reference evidence="5 6" key="1">
    <citation type="submission" date="2018-07" db="EMBL/GenBank/DDBJ databases">
        <title>Leeuwenhoekiella genomics.</title>
        <authorList>
            <person name="Tahon G."/>
            <person name="Willems A."/>
        </authorList>
    </citation>
    <scope>NUCLEOTIDE SEQUENCE [LARGE SCALE GENOMIC DNA]</scope>
    <source>
        <strain evidence="5 6">LMG 22550</strain>
    </source>
</reference>
<dbReference type="EMBL" id="QOVM01000007">
    <property type="protein sequence ID" value="RXG20856.1"/>
    <property type="molecule type" value="Genomic_DNA"/>
</dbReference>
<comment type="caution">
    <text evidence="5">The sequence shown here is derived from an EMBL/GenBank/DDBJ whole genome shotgun (WGS) entry which is preliminary data.</text>
</comment>
<evidence type="ECO:0000313" key="6">
    <source>
        <dbReference type="Proteomes" id="UP000289238"/>
    </source>
</evidence>
<dbReference type="InterPro" id="IPR000843">
    <property type="entry name" value="HTH_LacI"/>
</dbReference>
<keyword evidence="2" id="KW-0238">DNA-binding</keyword>
<dbReference type="Proteomes" id="UP000289238">
    <property type="component" value="Unassembled WGS sequence"/>
</dbReference>
<keyword evidence="6" id="KW-1185">Reference proteome</keyword>
<evidence type="ECO:0000313" key="5">
    <source>
        <dbReference type="EMBL" id="RXG20856.1"/>
    </source>
</evidence>
<dbReference type="Pfam" id="PF13377">
    <property type="entry name" value="Peripla_BP_3"/>
    <property type="match status" value="1"/>
</dbReference>
<dbReference type="PROSITE" id="PS50932">
    <property type="entry name" value="HTH_LACI_2"/>
    <property type="match status" value="1"/>
</dbReference>
<dbReference type="InterPro" id="IPR046335">
    <property type="entry name" value="LacI/GalR-like_sensor"/>
</dbReference>
<dbReference type="Pfam" id="PF00356">
    <property type="entry name" value="LacI"/>
    <property type="match status" value="1"/>
</dbReference>
<keyword evidence="1" id="KW-0805">Transcription regulation</keyword>
<name>A0A4Q0P4A6_9FLAO</name>
<evidence type="ECO:0000259" key="4">
    <source>
        <dbReference type="PROSITE" id="PS50932"/>
    </source>
</evidence>
<dbReference type="SUPFAM" id="SSF47413">
    <property type="entry name" value="lambda repressor-like DNA-binding domains"/>
    <property type="match status" value="1"/>
</dbReference>
<accession>A0A4Q0P4A6</accession>
<evidence type="ECO:0000256" key="1">
    <source>
        <dbReference type="ARBA" id="ARBA00023015"/>
    </source>
</evidence>
<dbReference type="InterPro" id="IPR028082">
    <property type="entry name" value="Peripla_BP_I"/>
</dbReference>
<dbReference type="GO" id="GO:0000976">
    <property type="term" value="F:transcription cis-regulatory region binding"/>
    <property type="evidence" value="ECO:0007669"/>
    <property type="project" value="TreeGrafter"/>
</dbReference>
<dbReference type="InterPro" id="IPR010982">
    <property type="entry name" value="Lambda_DNA-bd_dom_sf"/>
</dbReference>
<dbReference type="SMART" id="SM00354">
    <property type="entry name" value="HTH_LACI"/>
    <property type="match status" value="1"/>
</dbReference>
<dbReference type="Gene3D" id="1.10.260.40">
    <property type="entry name" value="lambda repressor-like DNA-binding domains"/>
    <property type="match status" value="1"/>
</dbReference>
<organism evidence="5 6">
    <name type="scientific">Leeuwenhoekiella aequorea</name>
    <dbReference type="NCBI Taxonomy" id="283736"/>
    <lineage>
        <taxon>Bacteria</taxon>
        <taxon>Pseudomonadati</taxon>
        <taxon>Bacteroidota</taxon>
        <taxon>Flavobacteriia</taxon>
        <taxon>Flavobacteriales</taxon>
        <taxon>Flavobacteriaceae</taxon>
        <taxon>Leeuwenhoekiella</taxon>
    </lineage>
</organism>
<dbReference type="CDD" id="cd01392">
    <property type="entry name" value="HTH_LacI"/>
    <property type="match status" value="1"/>
</dbReference>
<dbReference type="RefSeq" id="WP_128758703.1">
    <property type="nucleotide sequence ID" value="NZ_QOVM01000007.1"/>
</dbReference>
<sequence>MKKKRPSLKDIAEVLKVSTTTVSFVLNGKGEEKKISKQLITKVEDYLKEINYKPNLVARSLRTGSSRVIVFMVEDISNYFFSKIGRIIEDIAYQNDYRVLFCSTENNTKRAQGLIQLFQERQVDGFIIVPPIGIEDEVINLIENDTPVVLFDRKIKSVDVDSVTLNNYEGATLIAEHLIEEGFSKMAFITIDLDLLQMKDRMRGYVDTLAKNNMEPLLLEIPYNTANAVACNTAITQFLIENPDIDSIFFSTNYLAQYGLKALSNYNEQLIKKLGIACFDDNIFFEMYSPSITTFAQPIEQMGAQLMDIMLDKLNNKENKTANKARVSNGNLIIRESSLRKESMPSQ</sequence>
<proteinExistence type="predicted"/>
<feature type="domain" description="HTH lacI-type" evidence="4">
    <location>
        <begin position="6"/>
        <end position="63"/>
    </location>
</feature>
<evidence type="ECO:0000256" key="2">
    <source>
        <dbReference type="ARBA" id="ARBA00023125"/>
    </source>
</evidence>
<dbReference type="AlphaFoldDB" id="A0A4Q0P4A6"/>
<dbReference type="PANTHER" id="PTHR30146:SF154">
    <property type="entry name" value="TRANSCRIPTION REGULATOR, MEMBER OF GALR FAMILY"/>
    <property type="match status" value="1"/>
</dbReference>
<dbReference type="PANTHER" id="PTHR30146">
    <property type="entry name" value="LACI-RELATED TRANSCRIPTIONAL REPRESSOR"/>
    <property type="match status" value="1"/>
</dbReference>